<dbReference type="GO" id="GO:0005634">
    <property type="term" value="C:nucleus"/>
    <property type="evidence" value="ECO:0007669"/>
    <property type="project" value="UniProtKB-SubCell"/>
</dbReference>
<sequence>MLTQRKRKRTVEDFNQFCTFVLAYAGYIPYPTEDWQCNDNVPRDSSTCSPHHSEDWNSFLSPNSYSAPTQSKRVTGAKLGDNLGKRINKDKGKRRKEVKRSGLEGERKPHKRGRDAGGSKKPLNTKGFIKNTAPQKPKVEMRNGASLCNSFSTADAKSVVDSNHDQKPIAQAQPLPDDSGNVCSGIFAPSVFKQEPQTCNGYLDWANRDRTAQNGPGQLRNMHMGYLSRTHAGQPCDEMTTQPSSGLGEKRQEAKEEEPVVPTVMIRTGRVQKAEVGPQEERQNQGEAGNRKDMWEEGEGGATDILRLVMERRLRGHVPDDQETGYHTDWASSTPEQGGSDTDQDPRATDGNTTASSAYGTEDTSAEHSKTEEEEDSWDLITCFCMKPFAGRPMIECGECGTWVHLSCAKIRRTHVPDVFVCQPCRDTKQNIRRSSRARTVSRKCFGD</sequence>
<evidence type="ECO:0000256" key="6">
    <source>
        <dbReference type="SAM" id="MobiDB-lite"/>
    </source>
</evidence>
<dbReference type="SUPFAM" id="SSF57903">
    <property type="entry name" value="FYVE/PHD zinc finger"/>
    <property type="match status" value="1"/>
</dbReference>
<dbReference type="Proteomes" id="UP001221898">
    <property type="component" value="Unassembled WGS sequence"/>
</dbReference>
<feature type="domain" description="Zinc finger PHD-type" evidence="7">
    <location>
        <begin position="382"/>
        <end position="426"/>
    </location>
</feature>
<dbReference type="AlphaFoldDB" id="A0AAD7WVN3"/>
<gene>
    <name evidence="8" type="ORF">AAFF_G00186250</name>
</gene>
<reference evidence="8" key="1">
    <citation type="journal article" date="2023" name="Science">
        <title>Genome structures resolve the early diversification of teleost fishes.</title>
        <authorList>
            <person name="Parey E."/>
            <person name="Louis A."/>
            <person name="Montfort J."/>
            <person name="Bouchez O."/>
            <person name="Roques C."/>
            <person name="Iampietro C."/>
            <person name="Lluch J."/>
            <person name="Castinel A."/>
            <person name="Donnadieu C."/>
            <person name="Desvignes T."/>
            <person name="Floi Bucao C."/>
            <person name="Jouanno E."/>
            <person name="Wen M."/>
            <person name="Mejri S."/>
            <person name="Dirks R."/>
            <person name="Jansen H."/>
            <person name="Henkel C."/>
            <person name="Chen W.J."/>
            <person name="Zahm M."/>
            <person name="Cabau C."/>
            <person name="Klopp C."/>
            <person name="Thompson A.W."/>
            <person name="Robinson-Rechavi M."/>
            <person name="Braasch I."/>
            <person name="Lecointre G."/>
            <person name="Bobe J."/>
            <person name="Postlethwait J.H."/>
            <person name="Berthelot C."/>
            <person name="Roest Crollius H."/>
            <person name="Guiguen Y."/>
        </authorList>
    </citation>
    <scope>NUCLEOTIDE SEQUENCE</scope>
    <source>
        <strain evidence="8">NC1722</strain>
    </source>
</reference>
<dbReference type="Gene3D" id="3.30.40.10">
    <property type="entry name" value="Zinc/RING finger domain, C3HC4 (zinc finger)"/>
    <property type="match status" value="1"/>
</dbReference>
<dbReference type="InterPro" id="IPR011011">
    <property type="entry name" value="Znf_FYVE_PHD"/>
</dbReference>
<evidence type="ECO:0000256" key="3">
    <source>
        <dbReference type="ARBA" id="ARBA00022771"/>
    </source>
</evidence>
<dbReference type="PROSITE" id="PS01359">
    <property type="entry name" value="ZF_PHD_1"/>
    <property type="match status" value="1"/>
</dbReference>
<feature type="region of interest" description="Disordered" evidence="6">
    <location>
        <begin position="317"/>
        <end position="374"/>
    </location>
</feature>
<dbReference type="SMART" id="SM00249">
    <property type="entry name" value="PHD"/>
    <property type="match status" value="1"/>
</dbReference>
<comment type="subcellular location">
    <subcellularLocation>
        <location evidence="1">Nucleus</location>
    </subcellularLocation>
</comment>
<feature type="compositionally biased region" description="Basic and acidic residues" evidence="6">
    <location>
        <begin position="248"/>
        <end position="258"/>
    </location>
</feature>
<keyword evidence="3" id="KW-0863">Zinc-finger</keyword>
<name>A0AAD7WVN3_9TELE</name>
<dbReference type="EMBL" id="JAINUG010000025">
    <property type="protein sequence ID" value="KAJ8410668.1"/>
    <property type="molecule type" value="Genomic_DNA"/>
</dbReference>
<dbReference type="InterPro" id="IPR013083">
    <property type="entry name" value="Znf_RING/FYVE/PHD"/>
</dbReference>
<evidence type="ECO:0000256" key="4">
    <source>
        <dbReference type="ARBA" id="ARBA00022833"/>
    </source>
</evidence>
<feature type="compositionally biased region" description="Basic and acidic residues" evidence="6">
    <location>
        <begin position="317"/>
        <end position="326"/>
    </location>
</feature>
<dbReference type="InterPro" id="IPR019787">
    <property type="entry name" value="Znf_PHD-finger"/>
</dbReference>
<protein>
    <recommendedName>
        <fullName evidence="7">Zinc finger PHD-type domain-containing protein</fullName>
    </recommendedName>
</protein>
<dbReference type="InterPro" id="IPR041947">
    <property type="entry name" value="PHD_PHF13"/>
</dbReference>
<proteinExistence type="predicted"/>
<dbReference type="CDD" id="cd15632">
    <property type="entry name" value="PHD_PHF13"/>
    <property type="match status" value="1"/>
</dbReference>
<accession>A0AAD7WVN3</accession>
<evidence type="ECO:0000313" key="8">
    <source>
        <dbReference type="EMBL" id="KAJ8410668.1"/>
    </source>
</evidence>
<comment type="caution">
    <text evidence="8">The sequence shown here is derived from an EMBL/GenBank/DDBJ whole genome shotgun (WGS) entry which is preliminary data.</text>
</comment>
<dbReference type="GO" id="GO:0007076">
    <property type="term" value="P:mitotic chromosome condensation"/>
    <property type="evidence" value="ECO:0007669"/>
    <property type="project" value="TreeGrafter"/>
</dbReference>
<dbReference type="GO" id="GO:0003682">
    <property type="term" value="F:chromatin binding"/>
    <property type="evidence" value="ECO:0007669"/>
    <property type="project" value="TreeGrafter"/>
</dbReference>
<feature type="compositionally biased region" description="Polar residues" evidence="6">
    <location>
        <begin position="59"/>
        <end position="73"/>
    </location>
</feature>
<feature type="compositionally biased region" description="Polar residues" evidence="6">
    <location>
        <begin position="350"/>
        <end position="363"/>
    </location>
</feature>
<feature type="compositionally biased region" description="Basic and acidic residues" evidence="6">
    <location>
        <begin position="279"/>
        <end position="295"/>
    </location>
</feature>
<dbReference type="InterPro" id="IPR001965">
    <property type="entry name" value="Znf_PHD"/>
</dbReference>
<keyword evidence="4" id="KW-0862">Zinc</keyword>
<feature type="region of interest" description="Disordered" evidence="6">
    <location>
        <begin position="232"/>
        <end position="297"/>
    </location>
</feature>
<feature type="compositionally biased region" description="Polar residues" evidence="6">
    <location>
        <begin position="330"/>
        <end position="341"/>
    </location>
</feature>
<keyword evidence="5" id="KW-0539">Nucleus</keyword>
<keyword evidence="9" id="KW-1185">Reference proteome</keyword>
<evidence type="ECO:0000256" key="5">
    <source>
        <dbReference type="ARBA" id="ARBA00023242"/>
    </source>
</evidence>
<dbReference type="Pfam" id="PF00628">
    <property type="entry name" value="PHD"/>
    <property type="match status" value="1"/>
</dbReference>
<evidence type="ECO:0000259" key="7">
    <source>
        <dbReference type="SMART" id="SM00249"/>
    </source>
</evidence>
<dbReference type="PANTHER" id="PTHR14571">
    <property type="entry name" value="HISTONE-LYSINE N-METHYLTRANSFERASE SET-26-RELATED"/>
    <property type="match status" value="1"/>
</dbReference>
<evidence type="ECO:0000256" key="1">
    <source>
        <dbReference type="ARBA" id="ARBA00004123"/>
    </source>
</evidence>
<dbReference type="InterPro" id="IPR019786">
    <property type="entry name" value="Zinc_finger_PHD-type_CS"/>
</dbReference>
<evidence type="ECO:0000313" key="9">
    <source>
        <dbReference type="Proteomes" id="UP001221898"/>
    </source>
</evidence>
<evidence type="ECO:0000256" key="2">
    <source>
        <dbReference type="ARBA" id="ARBA00022723"/>
    </source>
</evidence>
<dbReference type="GO" id="GO:0008270">
    <property type="term" value="F:zinc ion binding"/>
    <property type="evidence" value="ECO:0007669"/>
    <property type="project" value="UniProtKB-KW"/>
</dbReference>
<organism evidence="8 9">
    <name type="scientific">Aldrovandia affinis</name>
    <dbReference type="NCBI Taxonomy" id="143900"/>
    <lineage>
        <taxon>Eukaryota</taxon>
        <taxon>Metazoa</taxon>
        <taxon>Chordata</taxon>
        <taxon>Craniata</taxon>
        <taxon>Vertebrata</taxon>
        <taxon>Euteleostomi</taxon>
        <taxon>Actinopterygii</taxon>
        <taxon>Neopterygii</taxon>
        <taxon>Teleostei</taxon>
        <taxon>Notacanthiformes</taxon>
        <taxon>Halosauridae</taxon>
        <taxon>Aldrovandia</taxon>
    </lineage>
</organism>
<feature type="region of interest" description="Disordered" evidence="6">
    <location>
        <begin position="59"/>
        <end position="136"/>
    </location>
</feature>
<dbReference type="PANTHER" id="PTHR14571:SF13">
    <property type="entry name" value="PHD FINGER PROTEIN 13"/>
    <property type="match status" value="1"/>
</dbReference>
<keyword evidence="2" id="KW-0479">Metal-binding</keyword>